<dbReference type="OrthoDB" id="5419162at2759"/>
<feature type="region of interest" description="Disordered" evidence="1">
    <location>
        <begin position="1"/>
        <end position="100"/>
    </location>
</feature>
<dbReference type="Proteomes" id="UP000054053">
    <property type="component" value="Unassembled WGS sequence"/>
</dbReference>
<dbReference type="Proteomes" id="UP000027002">
    <property type="component" value="Chromosome 1"/>
</dbReference>
<dbReference type="HOGENOM" id="CLU_087072_0_0_1"/>
<evidence type="ECO:0000313" key="2">
    <source>
        <dbReference type="EMBL" id="GAO16672.1"/>
    </source>
</evidence>
<name>A0A063BXV2_USTVR</name>
<dbReference type="RefSeq" id="XP_042994195.1">
    <property type="nucleotide sequence ID" value="XM_043138261.1"/>
</dbReference>
<dbReference type="KEGG" id="uvi:66061541"/>
<reference evidence="3" key="3">
    <citation type="submission" date="2020-03" db="EMBL/GenBank/DDBJ databases">
        <title>A mixture of massive structural variations and highly conserved coding sequences in Ustilaginoidea virens genome.</title>
        <authorList>
            <person name="Zhang K."/>
            <person name="Zhao Z."/>
            <person name="Zhang Z."/>
            <person name="Li Y."/>
            <person name="Hsiang T."/>
            <person name="Sun W."/>
        </authorList>
    </citation>
    <scope>NUCLEOTIDE SEQUENCE</scope>
    <source>
        <strain evidence="3">UV-8b</strain>
    </source>
</reference>
<dbReference type="AlphaFoldDB" id="A0A063BXV2"/>
<dbReference type="GeneID" id="66061541"/>
<reference evidence="2" key="1">
    <citation type="journal article" date="2016" name="Genome Announc.">
        <title>Genome Sequence of Ustilaginoidea virens IPU010, a Rice Pathogenic Fungus Causing False Smut.</title>
        <authorList>
            <person name="Kumagai T."/>
            <person name="Ishii T."/>
            <person name="Terai G."/>
            <person name="Umemura M."/>
            <person name="Machida M."/>
            <person name="Asai K."/>
        </authorList>
    </citation>
    <scope>NUCLEOTIDE SEQUENCE [LARGE SCALE GENOMIC DNA]</scope>
    <source>
        <strain evidence="2">IPU010</strain>
    </source>
</reference>
<dbReference type="EMBL" id="BBTG02000005">
    <property type="protein sequence ID" value="GAO16672.1"/>
    <property type="molecule type" value="Genomic_DNA"/>
</dbReference>
<reference evidence="5" key="2">
    <citation type="journal article" date="2016" name="Genome Announc.">
        <title>Genome sequence of Ustilaginoidea virens IPU010, a rice pathogenic fungus causing false smut.</title>
        <authorList>
            <person name="Kumagai T."/>
            <person name="Ishii T."/>
            <person name="Terai G."/>
            <person name="Umemura M."/>
            <person name="Machida M."/>
            <person name="Asai K."/>
        </authorList>
    </citation>
    <scope>NUCLEOTIDE SEQUENCE [LARGE SCALE GENOMIC DNA]</scope>
    <source>
        <strain evidence="5">IPU010</strain>
    </source>
</reference>
<evidence type="ECO:0000313" key="4">
    <source>
        <dbReference type="Proteomes" id="UP000027002"/>
    </source>
</evidence>
<feature type="compositionally biased region" description="Polar residues" evidence="1">
    <location>
        <begin position="75"/>
        <end position="86"/>
    </location>
</feature>
<sequence length="192" mass="20497">MDPDADDGAAVMQAMGFSSFGAQDRPQKKRRCSSAEDDDNNNNNNNNNTRFSQPGRARDAPTGSNSVPAGKPQAGESNAKPSTNTLEIDLGGDDDENERCQEARPPLAQACGETLAQKVGNHAAGLPARPIPLTGSAASTSHPPHKRPHGLWYEGYYDTTSNENPWEHLEKAMGLETGVSWVARKSQTPAAT</sequence>
<evidence type="ECO:0000256" key="1">
    <source>
        <dbReference type="SAM" id="MobiDB-lite"/>
    </source>
</evidence>
<proteinExistence type="predicted"/>
<organism evidence="2 5">
    <name type="scientific">Ustilaginoidea virens</name>
    <name type="common">Rice false smut fungus</name>
    <name type="synonym">Villosiclava virens</name>
    <dbReference type="NCBI Taxonomy" id="1159556"/>
    <lineage>
        <taxon>Eukaryota</taxon>
        <taxon>Fungi</taxon>
        <taxon>Dikarya</taxon>
        <taxon>Ascomycota</taxon>
        <taxon>Pezizomycotina</taxon>
        <taxon>Sordariomycetes</taxon>
        <taxon>Hypocreomycetidae</taxon>
        <taxon>Hypocreales</taxon>
        <taxon>Clavicipitaceae</taxon>
        <taxon>Ustilaginoidea</taxon>
    </lineage>
</organism>
<keyword evidence="4" id="KW-1185">Reference proteome</keyword>
<evidence type="ECO:0000313" key="5">
    <source>
        <dbReference type="Proteomes" id="UP000054053"/>
    </source>
</evidence>
<protein>
    <submittedName>
        <fullName evidence="2">Uncharacterized protein</fullName>
    </submittedName>
</protein>
<gene>
    <name evidence="3" type="ORF">UV8b_00763</name>
    <name evidence="2" type="ORF">UVI_02012920</name>
</gene>
<evidence type="ECO:0000313" key="3">
    <source>
        <dbReference type="EMBL" id="QUC16522.1"/>
    </source>
</evidence>
<dbReference type="EMBL" id="CP072753">
    <property type="protein sequence ID" value="QUC16522.1"/>
    <property type="molecule type" value="Genomic_DNA"/>
</dbReference>
<accession>A0A063BXV2</accession>